<keyword evidence="4" id="KW-0862">Zinc</keyword>
<keyword evidence="3" id="KW-0378">Hydrolase</keyword>
<dbReference type="InterPro" id="IPR001279">
    <property type="entry name" value="Metallo-B-lactamas"/>
</dbReference>
<gene>
    <name evidence="6" type="ORF">H9753_11830</name>
</gene>
<dbReference type="Proteomes" id="UP000823886">
    <property type="component" value="Unassembled WGS sequence"/>
</dbReference>
<comment type="cofactor">
    <cofactor evidence="1">
        <name>Zn(2+)</name>
        <dbReference type="ChEBI" id="CHEBI:29105"/>
    </cofactor>
</comment>
<dbReference type="EMBL" id="DWVZ01000154">
    <property type="protein sequence ID" value="HJC64287.1"/>
    <property type="molecule type" value="Genomic_DNA"/>
</dbReference>
<accession>A0A9D2TDA9</accession>
<evidence type="ECO:0000313" key="7">
    <source>
        <dbReference type="Proteomes" id="UP000823886"/>
    </source>
</evidence>
<dbReference type="GO" id="GO:0046872">
    <property type="term" value="F:metal ion binding"/>
    <property type="evidence" value="ECO:0007669"/>
    <property type="project" value="UniProtKB-KW"/>
</dbReference>
<dbReference type="Pfam" id="PF00753">
    <property type="entry name" value="Lactamase_B"/>
    <property type="match status" value="1"/>
</dbReference>
<dbReference type="InterPro" id="IPR036866">
    <property type="entry name" value="RibonucZ/Hydroxyglut_hydro"/>
</dbReference>
<reference evidence="6" key="1">
    <citation type="journal article" date="2021" name="PeerJ">
        <title>Extensive microbial diversity within the chicken gut microbiome revealed by metagenomics and culture.</title>
        <authorList>
            <person name="Gilroy R."/>
            <person name="Ravi A."/>
            <person name="Getino M."/>
            <person name="Pursley I."/>
            <person name="Horton D.L."/>
            <person name="Alikhan N.F."/>
            <person name="Baker D."/>
            <person name="Gharbi K."/>
            <person name="Hall N."/>
            <person name="Watson M."/>
            <person name="Adriaenssens E.M."/>
            <person name="Foster-Nyarko E."/>
            <person name="Jarju S."/>
            <person name="Secka A."/>
            <person name="Antonio M."/>
            <person name="Oren A."/>
            <person name="Chaudhuri R.R."/>
            <person name="La Ragione R."/>
            <person name="Hildebrand F."/>
            <person name="Pallen M.J."/>
        </authorList>
    </citation>
    <scope>NUCLEOTIDE SEQUENCE</scope>
    <source>
        <strain evidence="6">ChiBcec2-3848</strain>
    </source>
</reference>
<dbReference type="CDD" id="cd06262">
    <property type="entry name" value="metallo-hydrolase-like_MBL-fold"/>
    <property type="match status" value="1"/>
</dbReference>
<dbReference type="InterPro" id="IPR051453">
    <property type="entry name" value="MBL_Glyoxalase_II"/>
</dbReference>
<comment type="caution">
    <text evidence="6">The sequence shown here is derived from an EMBL/GenBank/DDBJ whole genome shotgun (WGS) entry which is preliminary data.</text>
</comment>
<reference evidence="6" key="2">
    <citation type="submission" date="2021-04" db="EMBL/GenBank/DDBJ databases">
        <authorList>
            <person name="Gilroy R."/>
        </authorList>
    </citation>
    <scope>NUCLEOTIDE SEQUENCE</scope>
    <source>
        <strain evidence="6">ChiBcec2-3848</strain>
    </source>
</reference>
<keyword evidence="2" id="KW-0479">Metal-binding</keyword>
<protein>
    <submittedName>
        <fullName evidence="6">MBL fold metallo-hydrolase</fullName>
    </submittedName>
</protein>
<dbReference type="SUPFAM" id="SSF56281">
    <property type="entry name" value="Metallo-hydrolase/oxidoreductase"/>
    <property type="match status" value="1"/>
</dbReference>
<evidence type="ECO:0000256" key="3">
    <source>
        <dbReference type="ARBA" id="ARBA00022801"/>
    </source>
</evidence>
<sequence length="210" mass="23323">MKNLMLRGVVVGPVQTNCYFLKNKETQEILIVDPGAEPDRIIQALFSLEGKPAGILLTHGHFDHIEAAKELQQHYQIPVYAAAKEEKILQDTALNLSVGWSGKPCSVKADTYLEDGEVFTLGGFEIRMILSPGHTEGSCCYWLPEEQVCLTGDTIFCGSCGRTDLPTGSMRQMKESLHKVLELLPEETELFPGHGEQTDAAFEKMHNPYL</sequence>
<dbReference type="GO" id="GO:0016787">
    <property type="term" value="F:hydrolase activity"/>
    <property type="evidence" value="ECO:0007669"/>
    <property type="project" value="UniProtKB-KW"/>
</dbReference>
<evidence type="ECO:0000259" key="5">
    <source>
        <dbReference type="SMART" id="SM00849"/>
    </source>
</evidence>
<dbReference type="PANTHER" id="PTHR46233:SF3">
    <property type="entry name" value="HYDROXYACYLGLUTATHIONE HYDROLASE GLOC"/>
    <property type="match status" value="1"/>
</dbReference>
<evidence type="ECO:0000256" key="4">
    <source>
        <dbReference type="ARBA" id="ARBA00022833"/>
    </source>
</evidence>
<proteinExistence type="predicted"/>
<dbReference type="Gene3D" id="3.60.15.10">
    <property type="entry name" value="Ribonuclease Z/Hydroxyacylglutathione hydrolase-like"/>
    <property type="match status" value="1"/>
</dbReference>
<dbReference type="SMART" id="SM00849">
    <property type="entry name" value="Lactamase_B"/>
    <property type="match status" value="1"/>
</dbReference>
<evidence type="ECO:0000256" key="1">
    <source>
        <dbReference type="ARBA" id="ARBA00001947"/>
    </source>
</evidence>
<name>A0A9D2TDA9_9FIRM</name>
<dbReference type="PANTHER" id="PTHR46233">
    <property type="entry name" value="HYDROXYACYLGLUTATHIONE HYDROLASE GLOC"/>
    <property type="match status" value="1"/>
</dbReference>
<dbReference type="AlphaFoldDB" id="A0A9D2TDA9"/>
<evidence type="ECO:0000313" key="6">
    <source>
        <dbReference type="EMBL" id="HJC64287.1"/>
    </source>
</evidence>
<feature type="domain" description="Metallo-beta-lactamase" evidence="5">
    <location>
        <begin position="15"/>
        <end position="194"/>
    </location>
</feature>
<evidence type="ECO:0000256" key="2">
    <source>
        <dbReference type="ARBA" id="ARBA00022723"/>
    </source>
</evidence>
<organism evidence="6 7">
    <name type="scientific">Candidatus Blautia merdavium</name>
    <dbReference type="NCBI Taxonomy" id="2838494"/>
    <lineage>
        <taxon>Bacteria</taxon>
        <taxon>Bacillati</taxon>
        <taxon>Bacillota</taxon>
        <taxon>Clostridia</taxon>
        <taxon>Lachnospirales</taxon>
        <taxon>Lachnospiraceae</taxon>
        <taxon>Blautia</taxon>
    </lineage>
</organism>